<dbReference type="SMART" id="SM00028">
    <property type="entry name" value="TPR"/>
    <property type="match status" value="8"/>
</dbReference>
<evidence type="ECO:0008006" key="15">
    <source>
        <dbReference type="Google" id="ProtNLM"/>
    </source>
</evidence>
<evidence type="ECO:0000256" key="3">
    <source>
        <dbReference type="ARBA" id="ARBA00022737"/>
    </source>
</evidence>
<dbReference type="Gene3D" id="1.25.40.10">
    <property type="entry name" value="Tetratricopeptide repeat domain"/>
    <property type="match status" value="2"/>
</dbReference>
<feature type="repeat" description="TPR" evidence="10">
    <location>
        <begin position="510"/>
        <end position="543"/>
    </location>
</feature>
<dbReference type="PANTHER" id="PTHR46208:SF1">
    <property type="entry name" value="MITOCHONDRIAL IMPORT RECEPTOR SUBUNIT TOM70"/>
    <property type="match status" value="1"/>
</dbReference>
<keyword evidence="7" id="KW-0496">Mitochondrion</keyword>
<dbReference type="InterPro" id="IPR019734">
    <property type="entry name" value="TPR_rpt"/>
</dbReference>
<feature type="repeat" description="TPR" evidence="10">
    <location>
        <begin position="81"/>
        <end position="114"/>
    </location>
</feature>
<keyword evidence="4" id="KW-1000">Mitochondrion outer membrane</keyword>
<comment type="subcellular location">
    <subcellularLocation>
        <location evidence="1">Mitochondrion outer membrane</location>
        <topology evidence="1">Single-pass membrane protein</topology>
    </subcellularLocation>
</comment>
<evidence type="ECO:0000256" key="9">
    <source>
        <dbReference type="ARBA" id="ARBA00038030"/>
    </source>
</evidence>
<comment type="caution">
    <text evidence="13">The sequence shown here is derived from an EMBL/GenBank/DDBJ whole genome shotgun (WGS) entry which is preliminary data.</text>
</comment>
<feature type="compositionally biased region" description="Polar residues" evidence="11">
    <location>
        <begin position="58"/>
        <end position="75"/>
    </location>
</feature>
<dbReference type="PANTHER" id="PTHR46208">
    <property type="entry name" value="MITOCHONDRIAL IMPORT RECEPTOR SUBUNIT TOM70"/>
    <property type="match status" value="1"/>
</dbReference>
<name>A0ABQ9FK84_TEGGR</name>
<evidence type="ECO:0000256" key="6">
    <source>
        <dbReference type="ARBA" id="ARBA00022989"/>
    </source>
</evidence>
<keyword evidence="8 12" id="KW-0472">Membrane</keyword>
<keyword evidence="2 12" id="KW-0812">Transmembrane</keyword>
<evidence type="ECO:0000256" key="1">
    <source>
        <dbReference type="ARBA" id="ARBA00004572"/>
    </source>
</evidence>
<dbReference type="EMBL" id="JARBDR010000328">
    <property type="protein sequence ID" value="KAJ8316347.1"/>
    <property type="molecule type" value="Genomic_DNA"/>
</dbReference>
<accession>A0ABQ9FK84</accession>
<sequence length="580" mass="64628">MAAASNDVSSGQDTLPKWKVALAVGGGVALVAGGIWYYNRRKGNSKNTKPENGKNTRSENPSQSASPPETPQTELSPLEQAQAEKNKGNKYFKGGRYDQAIQCYTKAIKICPSGNNQDLSTFYQNRAAAYEKLKSFKLVVEDCSMALELNRKYTKAYARRANACEQTGYLGQALEDVTALCILEGFANPMSLQTADRLLKTLGQTKAKQSFKERKPGMPSKHYIRTYRASFMNDPVLNAVRDLDETQVQNGGADIPDMSSPYYIALRKLKSEEYDDIISLCTQEIESTKSVEARLLRGTFYYLICLIDKAIEDFDVILSEEKLDKKVHVNVLIKKGTILMQQEKNTEGLDHFAKAVRIDPDNADIYHHRGHHNIQLDRLDEAIRDLENSISKCPAFAASHVQKSFAEHKKAAAGLAGTSLPLPQTVLISYKQNVDMFPDYSDARALYAQALGDAGKFDEADREFEKAIELDADNSTAFVHRGLLRLQWKQDVNDAMSMINKAIDMDSKCEYAYEVLGTLEVQRGNMDKAMEYFERAIGLARTESEMAHLYSLLDAAKAQLQVAKNLGIQMPSAIGSQVPM</sequence>
<evidence type="ECO:0000256" key="7">
    <source>
        <dbReference type="ARBA" id="ARBA00023128"/>
    </source>
</evidence>
<dbReference type="PROSITE" id="PS50005">
    <property type="entry name" value="TPR"/>
    <property type="match status" value="4"/>
</dbReference>
<feature type="repeat" description="TPR" evidence="10">
    <location>
        <begin position="441"/>
        <end position="474"/>
    </location>
</feature>
<evidence type="ECO:0000313" key="13">
    <source>
        <dbReference type="EMBL" id="KAJ8316347.1"/>
    </source>
</evidence>
<feature type="region of interest" description="Disordered" evidence="11">
    <location>
        <begin position="41"/>
        <end position="77"/>
    </location>
</feature>
<keyword evidence="6 12" id="KW-1133">Transmembrane helix</keyword>
<evidence type="ECO:0000256" key="5">
    <source>
        <dbReference type="ARBA" id="ARBA00022803"/>
    </source>
</evidence>
<evidence type="ECO:0000256" key="2">
    <source>
        <dbReference type="ARBA" id="ARBA00022692"/>
    </source>
</evidence>
<dbReference type="Proteomes" id="UP001217089">
    <property type="component" value="Unassembled WGS sequence"/>
</dbReference>
<reference evidence="13 14" key="1">
    <citation type="submission" date="2022-12" db="EMBL/GenBank/DDBJ databases">
        <title>Chromosome-level genome of Tegillarca granosa.</title>
        <authorList>
            <person name="Kim J."/>
        </authorList>
    </citation>
    <scope>NUCLEOTIDE SEQUENCE [LARGE SCALE GENOMIC DNA]</scope>
    <source>
        <strain evidence="13">Teg-2019</strain>
        <tissue evidence="13">Adductor muscle</tissue>
    </source>
</reference>
<dbReference type="SUPFAM" id="SSF48452">
    <property type="entry name" value="TPR-like"/>
    <property type="match status" value="1"/>
</dbReference>
<evidence type="ECO:0000256" key="12">
    <source>
        <dbReference type="SAM" id="Phobius"/>
    </source>
</evidence>
<feature type="transmembrane region" description="Helical" evidence="12">
    <location>
        <begin position="20"/>
        <end position="39"/>
    </location>
</feature>
<dbReference type="PROSITE" id="PS50293">
    <property type="entry name" value="TPR_REGION"/>
    <property type="match status" value="1"/>
</dbReference>
<keyword evidence="14" id="KW-1185">Reference proteome</keyword>
<feature type="repeat" description="TPR" evidence="10">
    <location>
        <begin position="329"/>
        <end position="362"/>
    </location>
</feature>
<evidence type="ECO:0000256" key="10">
    <source>
        <dbReference type="PROSITE-ProRule" id="PRU00339"/>
    </source>
</evidence>
<evidence type="ECO:0000256" key="8">
    <source>
        <dbReference type="ARBA" id="ARBA00023136"/>
    </source>
</evidence>
<dbReference type="Pfam" id="PF13181">
    <property type="entry name" value="TPR_8"/>
    <property type="match status" value="2"/>
</dbReference>
<evidence type="ECO:0000256" key="11">
    <source>
        <dbReference type="SAM" id="MobiDB-lite"/>
    </source>
</evidence>
<comment type="similarity">
    <text evidence="9">Belongs to the Tom70 family.</text>
</comment>
<organism evidence="13 14">
    <name type="scientific">Tegillarca granosa</name>
    <name type="common">Malaysian cockle</name>
    <name type="synonym">Anadara granosa</name>
    <dbReference type="NCBI Taxonomy" id="220873"/>
    <lineage>
        <taxon>Eukaryota</taxon>
        <taxon>Metazoa</taxon>
        <taxon>Spiralia</taxon>
        <taxon>Lophotrochozoa</taxon>
        <taxon>Mollusca</taxon>
        <taxon>Bivalvia</taxon>
        <taxon>Autobranchia</taxon>
        <taxon>Pteriomorphia</taxon>
        <taxon>Arcoida</taxon>
        <taxon>Arcoidea</taxon>
        <taxon>Arcidae</taxon>
        <taxon>Tegillarca</taxon>
    </lineage>
</organism>
<dbReference type="InterPro" id="IPR011990">
    <property type="entry name" value="TPR-like_helical_dom_sf"/>
</dbReference>
<proteinExistence type="inferred from homology"/>
<evidence type="ECO:0000256" key="4">
    <source>
        <dbReference type="ARBA" id="ARBA00022787"/>
    </source>
</evidence>
<keyword evidence="5 10" id="KW-0802">TPR repeat</keyword>
<feature type="compositionally biased region" description="Basic and acidic residues" evidence="11">
    <location>
        <begin position="48"/>
        <end position="57"/>
    </location>
</feature>
<evidence type="ECO:0000313" key="14">
    <source>
        <dbReference type="Proteomes" id="UP001217089"/>
    </source>
</evidence>
<keyword evidence="3" id="KW-0677">Repeat</keyword>
<dbReference type="Pfam" id="PF00515">
    <property type="entry name" value="TPR_1"/>
    <property type="match status" value="1"/>
</dbReference>
<protein>
    <recommendedName>
        <fullName evidence="15">Mitochondrial import receptor subunit TOM70</fullName>
    </recommendedName>
</protein>
<gene>
    <name evidence="13" type="ORF">KUTeg_006361</name>
</gene>